<dbReference type="EMBL" id="JFKA01000009">
    <property type="protein sequence ID" value="OSQ36745.1"/>
    <property type="molecule type" value="Genomic_DNA"/>
</dbReference>
<dbReference type="RefSeq" id="WP_085584710.1">
    <property type="nucleotide sequence ID" value="NZ_JFKA01000009.1"/>
</dbReference>
<reference evidence="2 3" key="1">
    <citation type="submission" date="2014-03" db="EMBL/GenBank/DDBJ databases">
        <title>The draft genome sequence of Thalassospira mesophila JCM 18969.</title>
        <authorList>
            <person name="Lai Q."/>
            <person name="Shao Z."/>
        </authorList>
    </citation>
    <scope>NUCLEOTIDE SEQUENCE [LARGE SCALE GENOMIC DNA]</scope>
    <source>
        <strain evidence="2 3">JCM 18969</strain>
    </source>
</reference>
<dbReference type="AlphaFoldDB" id="A0A1Y2KWZ8"/>
<name>A0A1Y2KWZ8_9PROT</name>
<organism evidence="2 3">
    <name type="scientific">Thalassospira mesophila</name>
    <dbReference type="NCBI Taxonomy" id="1293891"/>
    <lineage>
        <taxon>Bacteria</taxon>
        <taxon>Pseudomonadati</taxon>
        <taxon>Pseudomonadota</taxon>
        <taxon>Alphaproteobacteria</taxon>
        <taxon>Rhodospirillales</taxon>
        <taxon>Thalassospiraceae</taxon>
        <taxon>Thalassospira</taxon>
    </lineage>
</organism>
<sequence length="222" mass="24034">MTDIIRLGQGHLGAVIDLHHKVLSLLPAGLAAQETDRFFADHISDCGQIYGAFNGENLIAYSILGLPRAGDPNFGTDHQLPSDQLADVAHIDGVAVAPAWRGQGWHRKMIDHRLATAQVHGRKIMLSTVAPGNLPSLRSLMSCGFTICGIIEKFGGIRYLMRQDVSAGTNSPPVLAAQETLTTIDWVNIDDLARQRAFFARGAIGVSWNIENDQVQIGFIAS</sequence>
<gene>
    <name evidence="2" type="ORF">TMES_16850</name>
</gene>
<dbReference type="InterPro" id="IPR016181">
    <property type="entry name" value="Acyl_CoA_acyltransferase"/>
</dbReference>
<dbReference type="Gene3D" id="3.40.630.30">
    <property type="match status" value="1"/>
</dbReference>
<dbReference type="Pfam" id="PF00583">
    <property type="entry name" value="Acetyltransf_1"/>
    <property type="match status" value="1"/>
</dbReference>
<dbReference type="CDD" id="cd04301">
    <property type="entry name" value="NAT_SF"/>
    <property type="match status" value="1"/>
</dbReference>
<proteinExistence type="predicted"/>
<feature type="domain" description="N-acetyltransferase" evidence="1">
    <location>
        <begin position="2"/>
        <end position="166"/>
    </location>
</feature>
<accession>A0A1Y2KWZ8</accession>
<dbReference type="STRING" id="1293891.TMES_16850"/>
<dbReference type="Proteomes" id="UP000193391">
    <property type="component" value="Unassembled WGS sequence"/>
</dbReference>
<keyword evidence="3" id="KW-1185">Reference proteome</keyword>
<dbReference type="InterPro" id="IPR000182">
    <property type="entry name" value="GNAT_dom"/>
</dbReference>
<dbReference type="GO" id="GO:0016747">
    <property type="term" value="F:acyltransferase activity, transferring groups other than amino-acyl groups"/>
    <property type="evidence" value="ECO:0007669"/>
    <property type="project" value="InterPro"/>
</dbReference>
<dbReference type="OrthoDB" id="7348753at2"/>
<evidence type="ECO:0000259" key="1">
    <source>
        <dbReference type="PROSITE" id="PS51186"/>
    </source>
</evidence>
<comment type="caution">
    <text evidence="2">The sequence shown here is derived from an EMBL/GenBank/DDBJ whole genome shotgun (WGS) entry which is preliminary data.</text>
</comment>
<protein>
    <recommendedName>
        <fullName evidence="1">N-acetyltransferase domain-containing protein</fullName>
    </recommendedName>
</protein>
<evidence type="ECO:0000313" key="2">
    <source>
        <dbReference type="EMBL" id="OSQ36745.1"/>
    </source>
</evidence>
<dbReference type="PROSITE" id="PS51186">
    <property type="entry name" value="GNAT"/>
    <property type="match status" value="1"/>
</dbReference>
<dbReference type="SUPFAM" id="SSF55729">
    <property type="entry name" value="Acyl-CoA N-acyltransferases (Nat)"/>
    <property type="match status" value="1"/>
</dbReference>
<evidence type="ECO:0000313" key="3">
    <source>
        <dbReference type="Proteomes" id="UP000193391"/>
    </source>
</evidence>